<sequence length="733" mass="75984">MRVLVSRPRDDAERIAAPLRAMGVEVVNEPLLVIVPVAGPNIDLTGVQAVLMTSANGARALATAVDERDMPVFAVGDQTARAARDVGFNHVESAGGNVETLAALVRERLNPDHGPLLHAAGRVQAGDLAGALDTDGFTVRVAHLYDARPTAALSRSTQAALRDGTIDAAFFFSPRTARTFVEHVRKATLERSLGGVTAYALSAAVARELDPILSGRIRVSDQPTQESLLDVFKADVKEAALKPPEHARPEKGTSTEPSGAGQSAGPSDETTPGTDTAADNAPRTDRPEETDTADNAAAPPASKADDPSDPAGEDRPDEKPEDKPDEKPDEKPDDRHHDDGDGVYAGSAGRPAEKAAASDASHAREQAEHRTMRSIVRWFVILVIAGAVAFGSMPWWRDKVPGPLQSILPTYPESVGSAAVGDLETRVADLTASVKDLSSTLASTAETAETALAAAQDQPDSPEAGATAAQVEALRGRLDALEQALTDQATTGTGGQEATAAALGVASDRLDTLESRVAAMEDTLAAIEDTLAQMGTRLEETDASVAATVAELSDGEARAVGLMLSVGLLRQQVDAGKPYASELSAVAALAPGEDVTGEMDALDEHAATGVRTLPELRRAFNDVSSLAARRTIVPEGDSFWSDTVSSLMDGITVRRKDDVIAGGGLAALSSAEVLLAEGNLTGAIEALDELKGDAGKVVADWMADAQARASVDSALASLNAAALARVGGGPTTE</sequence>
<dbReference type="InterPro" id="IPR036108">
    <property type="entry name" value="4pyrrol_syn_uPrphyn_synt_sf"/>
</dbReference>
<gene>
    <name evidence="9" type="ORF">GHC57_03295</name>
</gene>
<feature type="transmembrane region" description="Helical" evidence="7">
    <location>
        <begin position="375"/>
        <end position="396"/>
    </location>
</feature>
<dbReference type="RefSeq" id="WP_153341131.1">
    <property type="nucleotide sequence ID" value="NZ_WIVE01000005.1"/>
</dbReference>
<dbReference type="Pfam" id="PF09731">
    <property type="entry name" value="Mitofilin"/>
    <property type="match status" value="1"/>
</dbReference>
<dbReference type="Pfam" id="PF02602">
    <property type="entry name" value="HEM4"/>
    <property type="match status" value="1"/>
</dbReference>
<feature type="compositionally biased region" description="Low complexity" evidence="6">
    <location>
        <begin position="293"/>
        <end position="302"/>
    </location>
</feature>
<feature type="compositionally biased region" description="Basic and acidic residues" evidence="6">
    <location>
        <begin position="240"/>
        <end position="253"/>
    </location>
</feature>
<feature type="compositionally biased region" description="Polar residues" evidence="6">
    <location>
        <begin position="254"/>
        <end position="274"/>
    </location>
</feature>
<dbReference type="PANTHER" id="PTHR15415:SF7">
    <property type="entry name" value="MICOS COMPLEX SUBUNIT MIC60"/>
    <property type="match status" value="1"/>
</dbReference>
<dbReference type="Gene3D" id="1.10.287.1490">
    <property type="match status" value="1"/>
</dbReference>
<keyword evidence="2 7" id="KW-0812">Transmembrane</keyword>
<dbReference type="CDD" id="cd06578">
    <property type="entry name" value="HemD"/>
    <property type="match status" value="1"/>
</dbReference>
<dbReference type="GO" id="GO:0004852">
    <property type="term" value="F:uroporphyrinogen-III synthase activity"/>
    <property type="evidence" value="ECO:0007669"/>
    <property type="project" value="InterPro"/>
</dbReference>
<proteinExistence type="predicted"/>
<reference evidence="9 10" key="1">
    <citation type="submission" date="2019-10" db="EMBL/GenBank/DDBJ databases">
        <title>Draft whole-genome sequence of the purple nonsulfur photosynthetic bacterium Roseospira navarrensis DSM 15114.</title>
        <authorList>
            <person name="Kyndt J.A."/>
            <person name="Meyer T.E."/>
        </authorList>
    </citation>
    <scope>NUCLEOTIDE SEQUENCE [LARGE SCALE GENOMIC DNA]</scope>
    <source>
        <strain evidence="9 10">DSM 15114</strain>
    </source>
</reference>
<evidence type="ECO:0000256" key="5">
    <source>
        <dbReference type="SAM" id="Coils"/>
    </source>
</evidence>
<dbReference type="InterPro" id="IPR019133">
    <property type="entry name" value="MIC60"/>
</dbReference>
<comment type="subcellular location">
    <subcellularLocation>
        <location evidence="1">Membrane</location>
    </subcellularLocation>
</comment>
<name>A0A7X1ZE30_9PROT</name>
<keyword evidence="10" id="KW-1185">Reference proteome</keyword>
<organism evidence="9 10">
    <name type="scientific">Roseospira navarrensis</name>
    <dbReference type="NCBI Taxonomy" id="140058"/>
    <lineage>
        <taxon>Bacteria</taxon>
        <taxon>Pseudomonadati</taxon>
        <taxon>Pseudomonadota</taxon>
        <taxon>Alphaproteobacteria</taxon>
        <taxon>Rhodospirillales</taxon>
        <taxon>Rhodospirillaceae</taxon>
        <taxon>Roseospira</taxon>
    </lineage>
</organism>
<dbReference type="Gene3D" id="3.40.50.10090">
    <property type="match status" value="2"/>
</dbReference>
<protein>
    <recommendedName>
        <fullName evidence="8">Tetrapyrrole biosynthesis uroporphyrinogen III synthase domain-containing protein</fullName>
    </recommendedName>
</protein>
<keyword evidence="3 7" id="KW-1133">Transmembrane helix</keyword>
<feature type="domain" description="Tetrapyrrole biosynthesis uroporphyrinogen III synthase" evidence="8">
    <location>
        <begin position="14"/>
        <end position="229"/>
    </location>
</feature>
<evidence type="ECO:0000256" key="4">
    <source>
        <dbReference type="ARBA" id="ARBA00023136"/>
    </source>
</evidence>
<keyword evidence="5" id="KW-0175">Coiled coil</keyword>
<evidence type="ECO:0000313" key="9">
    <source>
        <dbReference type="EMBL" id="MQX35535.1"/>
    </source>
</evidence>
<feature type="coiled-coil region" evidence="5">
    <location>
        <begin position="471"/>
        <end position="530"/>
    </location>
</feature>
<evidence type="ECO:0000259" key="8">
    <source>
        <dbReference type="Pfam" id="PF02602"/>
    </source>
</evidence>
<dbReference type="AlphaFoldDB" id="A0A7X1ZE30"/>
<feature type="compositionally biased region" description="Basic and acidic residues" evidence="6">
    <location>
        <begin position="312"/>
        <end position="340"/>
    </location>
</feature>
<dbReference type="GO" id="GO:0033014">
    <property type="term" value="P:tetrapyrrole biosynthetic process"/>
    <property type="evidence" value="ECO:0007669"/>
    <property type="project" value="InterPro"/>
</dbReference>
<evidence type="ECO:0000256" key="7">
    <source>
        <dbReference type="SAM" id="Phobius"/>
    </source>
</evidence>
<dbReference type="EMBL" id="WIVE01000005">
    <property type="protein sequence ID" value="MQX35535.1"/>
    <property type="molecule type" value="Genomic_DNA"/>
</dbReference>
<comment type="caution">
    <text evidence="9">The sequence shown here is derived from an EMBL/GenBank/DDBJ whole genome shotgun (WGS) entry which is preliminary data.</text>
</comment>
<dbReference type="PANTHER" id="PTHR15415">
    <property type="entry name" value="MITOFILIN"/>
    <property type="match status" value="1"/>
</dbReference>
<evidence type="ECO:0000256" key="1">
    <source>
        <dbReference type="ARBA" id="ARBA00004370"/>
    </source>
</evidence>
<accession>A0A7X1ZE30</accession>
<evidence type="ECO:0000313" key="10">
    <source>
        <dbReference type="Proteomes" id="UP000434582"/>
    </source>
</evidence>
<dbReference type="OrthoDB" id="7163809at2"/>
<dbReference type="GO" id="GO:0016020">
    <property type="term" value="C:membrane"/>
    <property type="evidence" value="ECO:0007669"/>
    <property type="project" value="UniProtKB-SubCell"/>
</dbReference>
<evidence type="ECO:0000256" key="3">
    <source>
        <dbReference type="ARBA" id="ARBA00022989"/>
    </source>
</evidence>
<evidence type="ECO:0000256" key="2">
    <source>
        <dbReference type="ARBA" id="ARBA00022692"/>
    </source>
</evidence>
<keyword evidence="4 7" id="KW-0472">Membrane</keyword>
<feature type="region of interest" description="Disordered" evidence="6">
    <location>
        <begin position="240"/>
        <end position="365"/>
    </location>
</feature>
<evidence type="ECO:0000256" key="6">
    <source>
        <dbReference type="SAM" id="MobiDB-lite"/>
    </source>
</evidence>
<dbReference type="SUPFAM" id="SSF69618">
    <property type="entry name" value="HemD-like"/>
    <property type="match status" value="1"/>
</dbReference>
<dbReference type="Proteomes" id="UP000434582">
    <property type="component" value="Unassembled WGS sequence"/>
</dbReference>
<dbReference type="InterPro" id="IPR003754">
    <property type="entry name" value="4pyrrol_synth_uPrphyn_synth"/>
</dbReference>